<dbReference type="SUPFAM" id="SSF51110">
    <property type="entry name" value="alpha-D-mannose-specific plant lectins"/>
    <property type="match status" value="1"/>
</dbReference>
<keyword evidence="1 3" id="KW-0732">Signal</keyword>
<dbReference type="SMART" id="SM00108">
    <property type="entry name" value="B_lectin"/>
    <property type="match status" value="1"/>
</dbReference>
<dbReference type="InterPro" id="IPR035446">
    <property type="entry name" value="SLSG/EP1"/>
</dbReference>
<protein>
    <recommendedName>
        <fullName evidence="4">Bulb-type lectin domain-containing protein</fullName>
    </recommendedName>
</protein>
<evidence type="ECO:0000313" key="6">
    <source>
        <dbReference type="Proteomes" id="UP001454036"/>
    </source>
</evidence>
<sequence>MSSSKTFSSVALIILVIQILISSISHKTTVSASDVMIEPYWNYATFNYVNEGEFGDYNVEYDGSYRPSTIFNSPFQLFFYNTTPNTYYVGLRVGTVRSTSVMRWVWDFNRGNPVRENATFSLGTDGNLVLADGDGRVAWQSGTARKGVVGFKLLPTGNMLLYDTKGKSLWQSFDRPTDTLLVGQSLRVGSKLVSRTSPKQNTNGPYSLVVEPKRFAMYYQPTKSSKPQLYYESSTSSFDVGNTSLEFLKLNVDFSDSLYPYYRITLNYKVAESNENGIYLYLGRRLRFNATITYLRLGIDGTLKAFTFDRDADIQAWTESFDLFSSSEIGTCQLPEKCGKFGLCDEGQCVACPSPNGLLGWSKDCKPPKLSSSSCDAKNVKYYKIVGVDHFVSKYTKGDGPMKEGDCSKKCTSDCKCAGYFYQQDKSMCWIVNDLMTLTKVTDQKHLGYIKF</sequence>
<feature type="signal peptide" evidence="3">
    <location>
        <begin position="1"/>
        <end position="26"/>
    </location>
</feature>
<keyword evidence="6" id="KW-1185">Reference proteome</keyword>
<organism evidence="5 6">
    <name type="scientific">Lithospermum erythrorhizon</name>
    <name type="common">Purple gromwell</name>
    <name type="synonym">Lithospermum officinale var. erythrorhizon</name>
    <dbReference type="NCBI Taxonomy" id="34254"/>
    <lineage>
        <taxon>Eukaryota</taxon>
        <taxon>Viridiplantae</taxon>
        <taxon>Streptophyta</taxon>
        <taxon>Embryophyta</taxon>
        <taxon>Tracheophyta</taxon>
        <taxon>Spermatophyta</taxon>
        <taxon>Magnoliopsida</taxon>
        <taxon>eudicotyledons</taxon>
        <taxon>Gunneridae</taxon>
        <taxon>Pentapetalae</taxon>
        <taxon>asterids</taxon>
        <taxon>lamiids</taxon>
        <taxon>Boraginales</taxon>
        <taxon>Boraginaceae</taxon>
        <taxon>Boraginoideae</taxon>
        <taxon>Lithospermeae</taxon>
        <taxon>Lithospermum</taxon>
    </lineage>
</organism>
<evidence type="ECO:0000256" key="1">
    <source>
        <dbReference type="ARBA" id="ARBA00022729"/>
    </source>
</evidence>
<name>A0AAV3QBG9_LITER</name>
<keyword evidence="2" id="KW-0325">Glycoprotein</keyword>
<dbReference type="Gene3D" id="2.90.10.10">
    <property type="entry name" value="Bulb-type lectin domain"/>
    <property type="match status" value="1"/>
</dbReference>
<dbReference type="Proteomes" id="UP001454036">
    <property type="component" value="Unassembled WGS sequence"/>
</dbReference>
<dbReference type="InterPro" id="IPR001480">
    <property type="entry name" value="Bulb-type_lectin_dom"/>
</dbReference>
<accession>A0AAV3QBG9</accession>
<dbReference type="CDD" id="cd00028">
    <property type="entry name" value="B_lectin"/>
    <property type="match status" value="1"/>
</dbReference>
<reference evidence="5 6" key="1">
    <citation type="submission" date="2024-01" db="EMBL/GenBank/DDBJ databases">
        <title>The complete chloroplast genome sequence of Lithospermum erythrorhizon: insights into the phylogenetic relationship among Boraginaceae species and the maternal lineages of purple gromwells.</title>
        <authorList>
            <person name="Okada T."/>
            <person name="Watanabe K."/>
        </authorList>
    </citation>
    <scope>NUCLEOTIDE SEQUENCE [LARGE SCALE GENOMIC DNA]</scope>
</reference>
<dbReference type="EMBL" id="BAABME010020280">
    <property type="protein sequence ID" value="GAA0159950.1"/>
    <property type="molecule type" value="Genomic_DNA"/>
</dbReference>
<dbReference type="PIRSF" id="PIRSF002686">
    <property type="entry name" value="SLG"/>
    <property type="match status" value="1"/>
</dbReference>
<dbReference type="PROSITE" id="PS50927">
    <property type="entry name" value="BULB_LECTIN"/>
    <property type="match status" value="1"/>
</dbReference>
<dbReference type="GO" id="GO:0009505">
    <property type="term" value="C:plant-type cell wall"/>
    <property type="evidence" value="ECO:0007669"/>
    <property type="project" value="TreeGrafter"/>
</dbReference>
<evidence type="ECO:0000256" key="3">
    <source>
        <dbReference type="SAM" id="SignalP"/>
    </source>
</evidence>
<dbReference type="PANTHER" id="PTHR32444:SF10">
    <property type="entry name" value="CURCULIN-LIKE (MANNOSE-BINDING) LECTIN FAMILY PROTEIN-RELATED"/>
    <property type="match status" value="1"/>
</dbReference>
<gene>
    <name evidence="5" type="ORF">LIER_38952</name>
</gene>
<evidence type="ECO:0000259" key="4">
    <source>
        <dbReference type="PROSITE" id="PS50927"/>
    </source>
</evidence>
<proteinExistence type="predicted"/>
<feature type="chain" id="PRO_5043495203" description="Bulb-type lectin domain-containing protein" evidence="3">
    <location>
        <begin position="27"/>
        <end position="452"/>
    </location>
</feature>
<evidence type="ECO:0000256" key="2">
    <source>
        <dbReference type="ARBA" id="ARBA00023180"/>
    </source>
</evidence>
<feature type="domain" description="Bulb-type lectin" evidence="4">
    <location>
        <begin position="56"/>
        <end position="174"/>
    </location>
</feature>
<dbReference type="InterPro" id="IPR036426">
    <property type="entry name" value="Bulb-type_lectin_dom_sf"/>
</dbReference>
<dbReference type="AlphaFoldDB" id="A0AAV3QBG9"/>
<evidence type="ECO:0000313" key="5">
    <source>
        <dbReference type="EMBL" id="GAA0159950.1"/>
    </source>
</evidence>
<dbReference type="Pfam" id="PF01453">
    <property type="entry name" value="B_lectin"/>
    <property type="match status" value="1"/>
</dbReference>
<comment type="caution">
    <text evidence="5">The sequence shown here is derived from an EMBL/GenBank/DDBJ whole genome shotgun (WGS) entry which is preliminary data.</text>
</comment>
<dbReference type="PANTHER" id="PTHR32444">
    <property type="entry name" value="BULB-TYPE LECTIN DOMAIN-CONTAINING PROTEIN"/>
    <property type="match status" value="1"/>
</dbReference>